<dbReference type="AlphaFoldDB" id="A0A182KI81"/>
<keyword evidence="2" id="KW-1185">Reference proteome</keyword>
<dbReference type="Proteomes" id="UP000075881">
    <property type="component" value="Unassembled WGS sequence"/>
</dbReference>
<proteinExistence type="predicted"/>
<accession>A0A182KI81</accession>
<name>A0A182KI81_9DIPT</name>
<evidence type="ECO:0000313" key="2">
    <source>
        <dbReference type="Proteomes" id="UP000075881"/>
    </source>
</evidence>
<protein>
    <submittedName>
        <fullName evidence="1">Uncharacterized protein</fullName>
    </submittedName>
</protein>
<reference evidence="1" key="2">
    <citation type="submission" date="2020-05" db="UniProtKB">
        <authorList>
            <consortium name="EnsemblMetazoa"/>
        </authorList>
    </citation>
    <scope>IDENTIFICATION</scope>
    <source>
        <strain evidence="1">ACHKN1017</strain>
    </source>
</reference>
<reference evidence="2" key="1">
    <citation type="submission" date="2013-03" db="EMBL/GenBank/DDBJ databases">
        <title>The Genome Sequence of Anopheles christyi ACHKN1017.</title>
        <authorList>
            <consortium name="The Broad Institute Genomics Platform"/>
            <person name="Neafsey D.E."/>
            <person name="Besansky N."/>
            <person name="Walker B."/>
            <person name="Young S.K."/>
            <person name="Zeng Q."/>
            <person name="Gargeya S."/>
            <person name="Fitzgerald M."/>
            <person name="Haas B."/>
            <person name="Abouelleil A."/>
            <person name="Allen A.W."/>
            <person name="Alvarado L."/>
            <person name="Arachchi H.M."/>
            <person name="Berlin A.M."/>
            <person name="Chapman S.B."/>
            <person name="Gainer-Dewar J."/>
            <person name="Goldberg J."/>
            <person name="Griggs A."/>
            <person name="Gujja S."/>
            <person name="Hansen M."/>
            <person name="Howarth C."/>
            <person name="Imamovic A."/>
            <person name="Ireland A."/>
            <person name="Larimer J."/>
            <person name="McCowan C."/>
            <person name="Murphy C."/>
            <person name="Pearson M."/>
            <person name="Poon T.W."/>
            <person name="Priest M."/>
            <person name="Roberts A."/>
            <person name="Saif S."/>
            <person name="Shea T."/>
            <person name="Sisk P."/>
            <person name="Sykes S."/>
            <person name="Wortman J."/>
            <person name="Nusbaum C."/>
            <person name="Birren B."/>
        </authorList>
    </citation>
    <scope>NUCLEOTIDE SEQUENCE [LARGE SCALE GENOMIC DNA]</scope>
    <source>
        <strain evidence="2">ACHKN1017</strain>
    </source>
</reference>
<dbReference type="VEuPathDB" id="VectorBase:ACHR014173"/>
<dbReference type="EnsemblMetazoa" id="ACHR014173-RA">
    <property type="protein sequence ID" value="ACHR014173-PA"/>
    <property type="gene ID" value="ACHR014173"/>
</dbReference>
<sequence>MVAITFPCVCCYVFRHKQLKCPENIF</sequence>
<evidence type="ECO:0000313" key="1">
    <source>
        <dbReference type="EnsemblMetazoa" id="ACHR014173-PA"/>
    </source>
</evidence>
<organism evidence="1 2">
    <name type="scientific">Anopheles christyi</name>
    <dbReference type="NCBI Taxonomy" id="43041"/>
    <lineage>
        <taxon>Eukaryota</taxon>
        <taxon>Metazoa</taxon>
        <taxon>Ecdysozoa</taxon>
        <taxon>Arthropoda</taxon>
        <taxon>Hexapoda</taxon>
        <taxon>Insecta</taxon>
        <taxon>Pterygota</taxon>
        <taxon>Neoptera</taxon>
        <taxon>Endopterygota</taxon>
        <taxon>Diptera</taxon>
        <taxon>Nematocera</taxon>
        <taxon>Culicoidea</taxon>
        <taxon>Culicidae</taxon>
        <taxon>Anophelinae</taxon>
        <taxon>Anopheles</taxon>
    </lineage>
</organism>